<organism evidence="11 12">
    <name type="scientific">Exophiala oligosperma</name>
    <dbReference type="NCBI Taxonomy" id="215243"/>
    <lineage>
        <taxon>Eukaryota</taxon>
        <taxon>Fungi</taxon>
        <taxon>Dikarya</taxon>
        <taxon>Ascomycota</taxon>
        <taxon>Pezizomycotina</taxon>
        <taxon>Eurotiomycetes</taxon>
        <taxon>Chaetothyriomycetidae</taxon>
        <taxon>Chaetothyriales</taxon>
        <taxon>Herpotrichiellaceae</taxon>
        <taxon>Exophiala</taxon>
    </lineage>
</organism>
<dbReference type="InterPro" id="IPR015421">
    <property type="entry name" value="PyrdxlP-dep_Trfase_major"/>
</dbReference>
<dbReference type="InterPro" id="IPR010164">
    <property type="entry name" value="Orn_aminotrans"/>
</dbReference>
<dbReference type="InterPro" id="IPR005814">
    <property type="entry name" value="Aminotrans_3"/>
</dbReference>
<evidence type="ECO:0000313" key="11">
    <source>
        <dbReference type="EMBL" id="KIW36224.1"/>
    </source>
</evidence>
<dbReference type="HOGENOM" id="CLU_016922_10_3_1"/>
<keyword evidence="7 8" id="KW-0663">Pyridoxal phosphate</keyword>
<dbReference type="FunFam" id="3.40.640.10:FF:000011">
    <property type="entry name" value="Ornithine aminotransferase"/>
    <property type="match status" value="1"/>
</dbReference>
<dbReference type="GO" id="GO:0030170">
    <property type="term" value="F:pyridoxal phosphate binding"/>
    <property type="evidence" value="ECO:0007669"/>
    <property type="project" value="InterPro"/>
</dbReference>
<dbReference type="SUPFAM" id="SSF53383">
    <property type="entry name" value="PLP-dependent transferases"/>
    <property type="match status" value="1"/>
</dbReference>
<dbReference type="Gene3D" id="3.90.1150.10">
    <property type="entry name" value="Aspartate Aminotransferase, domain 1"/>
    <property type="match status" value="1"/>
</dbReference>
<protein>
    <recommendedName>
        <fullName evidence="4 9">Ornithine aminotransferase</fullName>
        <ecNumber evidence="4 9">2.6.1.13</ecNumber>
    </recommendedName>
</protein>
<dbReference type="Gene3D" id="3.40.640.10">
    <property type="entry name" value="Type I PLP-dependent aspartate aminotransferase-like (Major domain)"/>
    <property type="match status" value="1"/>
</dbReference>
<comment type="cofactor">
    <cofactor evidence="1 9">
        <name>pyridoxal 5'-phosphate</name>
        <dbReference type="ChEBI" id="CHEBI:597326"/>
    </cofactor>
</comment>
<dbReference type="InterPro" id="IPR015422">
    <property type="entry name" value="PyrdxlP-dep_Trfase_small"/>
</dbReference>
<dbReference type="EC" id="2.6.1.13" evidence="4 9"/>
<dbReference type="VEuPathDB" id="FungiDB:PV06_11496"/>
<evidence type="ECO:0000256" key="8">
    <source>
        <dbReference type="RuleBase" id="RU003560"/>
    </source>
</evidence>
<reference evidence="11 12" key="1">
    <citation type="submission" date="2015-01" db="EMBL/GenBank/DDBJ databases">
        <title>The Genome Sequence of Exophiala oligosperma CBS72588.</title>
        <authorList>
            <consortium name="The Broad Institute Genomics Platform"/>
            <person name="Cuomo C."/>
            <person name="de Hoog S."/>
            <person name="Gorbushina A."/>
            <person name="Stielow B."/>
            <person name="Teixiera M."/>
            <person name="Abouelleil A."/>
            <person name="Chapman S.B."/>
            <person name="Priest M."/>
            <person name="Young S.K."/>
            <person name="Wortman J."/>
            <person name="Nusbaum C."/>
            <person name="Birren B."/>
        </authorList>
    </citation>
    <scope>NUCLEOTIDE SEQUENCE [LARGE SCALE GENOMIC DNA]</scope>
    <source>
        <strain evidence="11 12">CBS 72588</strain>
    </source>
</reference>
<dbReference type="CDD" id="cd00610">
    <property type="entry name" value="OAT_like"/>
    <property type="match status" value="1"/>
</dbReference>
<dbReference type="NCBIfam" id="TIGR01885">
    <property type="entry name" value="Orn_aminotrans"/>
    <property type="match status" value="1"/>
</dbReference>
<dbReference type="GO" id="GO:0010121">
    <property type="term" value="P:L-arginine catabolic process to proline via ornithine"/>
    <property type="evidence" value="ECO:0007669"/>
    <property type="project" value="TreeGrafter"/>
</dbReference>
<evidence type="ECO:0000256" key="10">
    <source>
        <dbReference type="SAM" id="MobiDB-lite"/>
    </source>
</evidence>
<comment type="catalytic activity">
    <reaction evidence="9">
        <text>a 2-oxocarboxylate + L-ornithine = L-glutamate 5-semialdehyde + an L-alpha-amino acid</text>
        <dbReference type="Rhea" id="RHEA:13877"/>
        <dbReference type="ChEBI" id="CHEBI:35179"/>
        <dbReference type="ChEBI" id="CHEBI:46911"/>
        <dbReference type="ChEBI" id="CHEBI:58066"/>
        <dbReference type="ChEBI" id="CHEBI:59869"/>
        <dbReference type="EC" id="2.6.1.13"/>
    </reaction>
</comment>
<dbReference type="RefSeq" id="XP_016256440.1">
    <property type="nucleotide sequence ID" value="XM_016413182.1"/>
</dbReference>
<evidence type="ECO:0000256" key="3">
    <source>
        <dbReference type="ARBA" id="ARBA00008954"/>
    </source>
</evidence>
<comment type="pathway">
    <text evidence="2 9">Amino-acid biosynthesis; L-proline biosynthesis; L-glutamate 5-semialdehyde from L-ornithine: step 1/1.</text>
</comment>
<dbReference type="EMBL" id="KN847367">
    <property type="protein sequence ID" value="KIW36224.1"/>
    <property type="molecule type" value="Genomic_DNA"/>
</dbReference>
<dbReference type="GeneID" id="27363570"/>
<dbReference type="Pfam" id="PF00202">
    <property type="entry name" value="Aminotran_3"/>
    <property type="match status" value="1"/>
</dbReference>
<keyword evidence="6 9" id="KW-0808">Transferase</keyword>
<dbReference type="PROSITE" id="PS00600">
    <property type="entry name" value="AA_TRANSFER_CLASS_3"/>
    <property type="match status" value="1"/>
</dbReference>
<accession>A0A0D2DKF1</accession>
<dbReference type="GO" id="GO:0055129">
    <property type="term" value="P:L-proline biosynthetic process"/>
    <property type="evidence" value="ECO:0007669"/>
    <property type="project" value="UniProtKB-UniPathway"/>
</dbReference>
<evidence type="ECO:0000313" key="12">
    <source>
        <dbReference type="Proteomes" id="UP000053342"/>
    </source>
</evidence>
<dbReference type="GO" id="GO:0019544">
    <property type="term" value="P:L-arginine catabolic process to L-glutamate"/>
    <property type="evidence" value="ECO:0007669"/>
    <property type="project" value="TreeGrafter"/>
</dbReference>
<dbReference type="Proteomes" id="UP000053342">
    <property type="component" value="Unassembled WGS sequence"/>
</dbReference>
<dbReference type="PANTHER" id="PTHR11986">
    <property type="entry name" value="AMINOTRANSFERASE CLASS III"/>
    <property type="match status" value="1"/>
</dbReference>
<evidence type="ECO:0000256" key="4">
    <source>
        <dbReference type="ARBA" id="ARBA00012924"/>
    </source>
</evidence>
<evidence type="ECO:0000256" key="1">
    <source>
        <dbReference type="ARBA" id="ARBA00001933"/>
    </source>
</evidence>
<keyword evidence="12" id="KW-1185">Reference proteome</keyword>
<evidence type="ECO:0000256" key="5">
    <source>
        <dbReference type="ARBA" id="ARBA00022576"/>
    </source>
</evidence>
<evidence type="ECO:0000256" key="2">
    <source>
        <dbReference type="ARBA" id="ARBA00004998"/>
    </source>
</evidence>
<gene>
    <name evidence="11" type="ORF">PV06_11496</name>
</gene>
<dbReference type="InterPro" id="IPR050103">
    <property type="entry name" value="Class-III_PLP-dep_AT"/>
</dbReference>
<proteinExistence type="inferred from homology"/>
<evidence type="ECO:0000256" key="6">
    <source>
        <dbReference type="ARBA" id="ARBA00022679"/>
    </source>
</evidence>
<evidence type="ECO:0000256" key="9">
    <source>
        <dbReference type="RuleBase" id="RU365036"/>
    </source>
</evidence>
<dbReference type="UniPathway" id="UPA00098">
    <property type="reaction ID" value="UER00358"/>
</dbReference>
<sequence length="445" mass="48548">MSSAVTLTNGHAEQAQKKISTSNSMSTQDYVDLNKQYVAYTHAPIPIVLTEGRGARVKDLHGEEYIDFLAAFSVVNQGHCHPRIIAAMREQSEKLAICTSAFQNEWYPRLAKKMCDLLGFDRAAAMSSGSEAVELAMKIARRWGYRVKGIAPNQAKILTISNNYHGKTLAPLSASSFKSFRNDFGPFVPGVGSDVCGFPIRYNHAEDIQKAFEEHGSDICALIIESIQGYAGCIPAEVGYLEAVRELCTKHNVLYVADEIQTGFGRTGYLMAYKAAGIQPDLLVVGKALTGGMYPMSLVLGKDTAMTQIHPGEHSSTFAANPMGSAIAMTAVDVILEEKLPERSRRLGKVLLERLSALQSPAASIRATGRGLFCTLHIDPTESPARVTAERVGTLARQRRLIVVNAENRIRINPPLVIEENDLLKGIEILKSALEDCLTIGELKI</sequence>
<dbReference type="GO" id="GO:0004587">
    <property type="term" value="F:ornithine aminotransferase activity"/>
    <property type="evidence" value="ECO:0007669"/>
    <property type="project" value="UniProtKB-EC"/>
</dbReference>
<name>A0A0D2DKF1_9EURO</name>
<dbReference type="InterPro" id="IPR015424">
    <property type="entry name" value="PyrdxlP-dep_Trfase"/>
</dbReference>
<dbReference type="GO" id="GO:0005737">
    <property type="term" value="C:cytoplasm"/>
    <property type="evidence" value="ECO:0007669"/>
    <property type="project" value="TreeGrafter"/>
</dbReference>
<keyword evidence="5 9" id="KW-0032">Aminotransferase</keyword>
<dbReference type="GO" id="GO:0042802">
    <property type="term" value="F:identical protein binding"/>
    <property type="evidence" value="ECO:0007669"/>
    <property type="project" value="TreeGrafter"/>
</dbReference>
<comment type="similarity">
    <text evidence="3 8">Belongs to the class-III pyridoxal-phosphate-dependent aminotransferase family.</text>
</comment>
<evidence type="ECO:0000256" key="7">
    <source>
        <dbReference type="ARBA" id="ARBA00022898"/>
    </source>
</evidence>
<dbReference type="PIRSF" id="PIRSF000521">
    <property type="entry name" value="Transaminase_4ab_Lys_Orn"/>
    <property type="match status" value="1"/>
</dbReference>
<dbReference type="PANTHER" id="PTHR11986:SF18">
    <property type="entry name" value="ORNITHINE AMINOTRANSFERASE, MITOCHONDRIAL"/>
    <property type="match status" value="1"/>
</dbReference>
<dbReference type="AlphaFoldDB" id="A0A0D2DKF1"/>
<dbReference type="OrthoDB" id="10261433at2759"/>
<dbReference type="InterPro" id="IPR049704">
    <property type="entry name" value="Aminotrans_3_PPA_site"/>
</dbReference>
<feature type="region of interest" description="Disordered" evidence="10">
    <location>
        <begin position="1"/>
        <end position="21"/>
    </location>
</feature>
<dbReference type="STRING" id="215243.A0A0D2DKF1"/>